<dbReference type="Pfam" id="PF01796">
    <property type="entry name" value="OB_ChsH2_C"/>
    <property type="match status" value="1"/>
</dbReference>
<organism evidence="2">
    <name type="scientific">plant metagenome</name>
    <dbReference type="NCBI Taxonomy" id="1297885"/>
    <lineage>
        <taxon>unclassified sequences</taxon>
        <taxon>metagenomes</taxon>
        <taxon>organismal metagenomes</taxon>
    </lineage>
</organism>
<dbReference type="InterPro" id="IPR002878">
    <property type="entry name" value="ChsH2_C"/>
</dbReference>
<evidence type="ECO:0000313" key="2">
    <source>
        <dbReference type="EMBL" id="VFR45335.1"/>
    </source>
</evidence>
<dbReference type="EMBL" id="CAADIE010000026">
    <property type="protein sequence ID" value="VFR45335.1"/>
    <property type="molecule type" value="Genomic_DNA"/>
</dbReference>
<feature type="domain" description="ChsH2 C-terminal OB-fold" evidence="1">
    <location>
        <begin position="2"/>
        <end position="58"/>
    </location>
</feature>
<dbReference type="AlphaFoldDB" id="A0A484R5P5"/>
<reference evidence="2" key="1">
    <citation type="submission" date="2019-03" db="EMBL/GenBank/DDBJ databases">
        <authorList>
            <person name="Danneels B."/>
        </authorList>
    </citation>
    <scope>NUCLEOTIDE SEQUENCE</scope>
</reference>
<gene>
    <name evidence="2" type="ORF">BER1_4362</name>
    <name evidence="3" type="ORF">BER2_4336</name>
</gene>
<name>A0A484R5P5_9ZZZZ</name>
<sequence>MGTLVTFTDLYVTSPALKSLAPLRLAVVDLDEGVRVLTWLRGDGAKEAEPGRRCRIVVEEVLSRKWFIANPI</sequence>
<accession>A0A484R5P5</accession>
<proteinExistence type="predicted"/>
<protein>
    <recommendedName>
        <fullName evidence="1">ChsH2 C-terminal OB-fold domain-containing protein</fullName>
    </recommendedName>
</protein>
<evidence type="ECO:0000259" key="1">
    <source>
        <dbReference type="Pfam" id="PF01796"/>
    </source>
</evidence>
<dbReference type="SUPFAM" id="SSF50249">
    <property type="entry name" value="Nucleic acid-binding proteins"/>
    <property type="match status" value="1"/>
</dbReference>
<dbReference type="EMBL" id="CAADIH010000027">
    <property type="protein sequence ID" value="VFR48180.1"/>
    <property type="molecule type" value="Genomic_DNA"/>
</dbReference>
<dbReference type="InterPro" id="IPR012340">
    <property type="entry name" value="NA-bd_OB-fold"/>
</dbReference>
<evidence type="ECO:0000313" key="3">
    <source>
        <dbReference type="EMBL" id="VFR48180.1"/>
    </source>
</evidence>